<accession>A0ABD2M5I5</accession>
<evidence type="ECO:0000313" key="3">
    <source>
        <dbReference type="EMBL" id="KAL3122790.1"/>
    </source>
</evidence>
<feature type="region of interest" description="Disordered" evidence="1">
    <location>
        <begin position="86"/>
        <end position="105"/>
    </location>
</feature>
<reference evidence="3 4" key="1">
    <citation type="submission" date="2024-10" db="EMBL/GenBank/DDBJ databases">
        <authorList>
            <person name="Kim D."/>
        </authorList>
    </citation>
    <scope>NUCLEOTIDE SEQUENCE [LARGE SCALE GENOMIC DNA]</scope>
    <source>
        <strain evidence="3">BH-2024</strain>
    </source>
</reference>
<keyword evidence="4" id="KW-1185">Reference proteome</keyword>
<comment type="caution">
    <text evidence="3">The sequence shown here is derived from an EMBL/GenBank/DDBJ whole genome shotgun (WGS) entry which is preliminary data.</text>
</comment>
<name>A0ABD2M5I5_9BILA</name>
<feature type="compositionally biased region" description="Acidic residues" evidence="1">
    <location>
        <begin position="238"/>
        <end position="258"/>
    </location>
</feature>
<feature type="signal peptide" evidence="2">
    <location>
        <begin position="1"/>
        <end position="25"/>
    </location>
</feature>
<proteinExistence type="predicted"/>
<dbReference type="AlphaFoldDB" id="A0ABD2M5I5"/>
<keyword evidence="2" id="KW-0732">Signal</keyword>
<evidence type="ECO:0000256" key="2">
    <source>
        <dbReference type="SAM" id="SignalP"/>
    </source>
</evidence>
<evidence type="ECO:0008006" key="5">
    <source>
        <dbReference type="Google" id="ProtNLM"/>
    </source>
</evidence>
<dbReference type="EMBL" id="JBICBT010000127">
    <property type="protein sequence ID" value="KAL3122790.1"/>
    <property type="molecule type" value="Genomic_DNA"/>
</dbReference>
<feature type="compositionally biased region" description="Basic and acidic residues" evidence="1">
    <location>
        <begin position="188"/>
        <end position="213"/>
    </location>
</feature>
<dbReference type="Proteomes" id="UP001620626">
    <property type="component" value="Unassembled WGS sequence"/>
</dbReference>
<organism evidence="3 4">
    <name type="scientific">Heterodera trifolii</name>
    <dbReference type="NCBI Taxonomy" id="157864"/>
    <lineage>
        <taxon>Eukaryota</taxon>
        <taxon>Metazoa</taxon>
        <taxon>Ecdysozoa</taxon>
        <taxon>Nematoda</taxon>
        <taxon>Chromadorea</taxon>
        <taxon>Rhabditida</taxon>
        <taxon>Tylenchina</taxon>
        <taxon>Tylenchomorpha</taxon>
        <taxon>Tylenchoidea</taxon>
        <taxon>Heteroderidae</taxon>
        <taxon>Heteroderinae</taxon>
        <taxon>Heterodera</taxon>
    </lineage>
</organism>
<feature type="region of interest" description="Disordered" evidence="1">
    <location>
        <begin position="163"/>
        <end position="297"/>
    </location>
</feature>
<feature type="compositionally biased region" description="Basic residues" evidence="1">
    <location>
        <begin position="273"/>
        <end position="286"/>
    </location>
</feature>
<gene>
    <name evidence="3" type="ORF">niasHT_008480</name>
</gene>
<feature type="chain" id="PRO_5044828629" description="Effector protein" evidence="2">
    <location>
        <begin position="26"/>
        <end position="297"/>
    </location>
</feature>
<sequence length="297" mass="35266">MLPTIASLVTIIIIIIAEILLEADGTTVTIKAYCKYDGKRLIPVTAQSKEHIEIFEKLGYKQVQQQKLDGIFCAFTLVNDEDEKDEELEQQLNTHHSAKKEMDESRNEYNSWCKRDPYSTAEPLGYNEIEEYTENSKKDFEYKSAEFLRADSALDNYMQTAAVQKKKAQNTNTDEKVHGSKGSKNSKTGKEKKDKIKGGREREKEKGGGGEKREEEEEEKEKKEEEERNEERRKEEGEEKEEEKREEEEEERDEEKEEERERKKKEEEEKNERRRKRKKRRRRKSRVQRDRDLDTDN</sequence>
<protein>
    <recommendedName>
        <fullName evidence="5">Effector protein</fullName>
    </recommendedName>
</protein>
<evidence type="ECO:0000313" key="4">
    <source>
        <dbReference type="Proteomes" id="UP001620626"/>
    </source>
</evidence>
<feature type="compositionally biased region" description="Basic and acidic residues" evidence="1">
    <location>
        <begin position="287"/>
        <end position="297"/>
    </location>
</feature>
<feature type="compositionally biased region" description="Basic and acidic residues" evidence="1">
    <location>
        <begin position="220"/>
        <end position="237"/>
    </location>
</feature>
<feature type="compositionally biased region" description="Basic and acidic residues" evidence="1">
    <location>
        <begin position="259"/>
        <end position="272"/>
    </location>
</feature>
<evidence type="ECO:0000256" key="1">
    <source>
        <dbReference type="SAM" id="MobiDB-lite"/>
    </source>
</evidence>